<evidence type="ECO:0000313" key="2">
    <source>
        <dbReference type="EMBL" id="AFY96921.1"/>
    </source>
</evidence>
<keyword evidence="1" id="KW-0472">Membrane</keyword>
<dbReference type="HOGENOM" id="CLU_181345_0_0_3"/>
<evidence type="ECO:0000256" key="1">
    <source>
        <dbReference type="SAM" id="Phobius"/>
    </source>
</evidence>
<accession>K9UR45</accession>
<protein>
    <submittedName>
        <fullName evidence="2">Uncharacterized protein</fullName>
    </submittedName>
</protein>
<gene>
    <name evidence="2" type="ORF">Cha6605_6085</name>
</gene>
<proteinExistence type="predicted"/>
<evidence type="ECO:0000313" key="3">
    <source>
        <dbReference type="Proteomes" id="UP000010366"/>
    </source>
</evidence>
<dbReference type="eggNOG" id="ENOG5030VV4">
    <property type="taxonomic scope" value="Bacteria"/>
</dbReference>
<sequence length="101" mass="11186">MTRSTHHVEESHVRNNFGMKLNERSLFLATAVTTGIVFLLCSLVVTLAPRPSWAFFGYILHTNLTGIAQTLTWGSFITGLLVWSLGTGLYAAVVARLHNRL</sequence>
<dbReference type="InterPro" id="IPR044020">
    <property type="entry name" value="DUF5676"/>
</dbReference>
<dbReference type="Pfam" id="PF18926">
    <property type="entry name" value="DUF5676"/>
    <property type="match status" value="1"/>
</dbReference>
<name>K9UR45_CHAP6</name>
<dbReference type="EMBL" id="CP003601">
    <property type="protein sequence ID" value="AFY96921.1"/>
    <property type="molecule type" value="Genomic_DNA"/>
</dbReference>
<dbReference type="KEGG" id="cmp:Cha6605_6085"/>
<dbReference type="Proteomes" id="UP000010366">
    <property type="component" value="Plasmid pCHA6605.01"/>
</dbReference>
<keyword evidence="1" id="KW-0812">Transmembrane</keyword>
<keyword evidence="3" id="KW-1185">Reference proteome</keyword>
<dbReference type="OrthoDB" id="573911at2"/>
<keyword evidence="1" id="KW-1133">Transmembrane helix</keyword>
<feature type="transmembrane region" description="Helical" evidence="1">
    <location>
        <begin position="73"/>
        <end position="95"/>
    </location>
</feature>
<dbReference type="AlphaFoldDB" id="K9UR45"/>
<organism evidence="2 3">
    <name type="scientific">Chamaesiphon minutus (strain ATCC 27169 / PCC 6605)</name>
    <dbReference type="NCBI Taxonomy" id="1173020"/>
    <lineage>
        <taxon>Bacteria</taxon>
        <taxon>Bacillati</taxon>
        <taxon>Cyanobacteriota</taxon>
        <taxon>Cyanophyceae</taxon>
        <taxon>Gomontiellales</taxon>
        <taxon>Chamaesiphonaceae</taxon>
        <taxon>Chamaesiphon</taxon>
    </lineage>
</organism>
<geneLocation type="plasmid" evidence="2 3">
    <name>pCHA6605.01</name>
</geneLocation>
<dbReference type="RefSeq" id="WP_015328808.1">
    <property type="nucleotide sequence ID" value="NC_020053.1"/>
</dbReference>
<feature type="transmembrane region" description="Helical" evidence="1">
    <location>
        <begin position="26"/>
        <end position="48"/>
    </location>
</feature>
<keyword evidence="2" id="KW-0614">Plasmid</keyword>
<reference evidence="2 3" key="1">
    <citation type="submission" date="2012-05" db="EMBL/GenBank/DDBJ databases">
        <title>Noncontiguous Finished plasmid 1 of genome of Chamaesiphon sp. PCC 6605.</title>
        <authorList>
            <consortium name="US DOE Joint Genome Institute"/>
            <person name="Gugger M."/>
            <person name="Coursin T."/>
            <person name="Rippka R."/>
            <person name="Tandeau De Marsac N."/>
            <person name="Huntemann M."/>
            <person name="Wei C.-L."/>
            <person name="Han J."/>
            <person name="Detter J.C."/>
            <person name="Han C."/>
            <person name="Tapia R."/>
            <person name="Chen A."/>
            <person name="Kyrpides N."/>
            <person name="Mavromatis K."/>
            <person name="Markowitz V."/>
            <person name="Szeto E."/>
            <person name="Ivanova N."/>
            <person name="Pagani I."/>
            <person name="Pati A."/>
            <person name="Goodwin L."/>
            <person name="Nordberg H.P."/>
            <person name="Cantor M.N."/>
            <person name="Hua S.X."/>
            <person name="Woyke T."/>
            <person name="Kerfeld C.A."/>
        </authorList>
    </citation>
    <scope>NUCLEOTIDE SEQUENCE [LARGE SCALE GENOMIC DNA]</scope>
    <source>
        <strain evidence="3">ATCC 27169 / PCC 6605</strain>
        <plasmid evidence="3">Plasmid pCHA6605.01</plasmid>
    </source>
</reference>